<dbReference type="Gene3D" id="3.40.50.150">
    <property type="entry name" value="Vaccinia Virus protein VP39"/>
    <property type="match status" value="1"/>
</dbReference>
<dbReference type="CDD" id="cd02440">
    <property type="entry name" value="AdoMet_MTases"/>
    <property type="match status" value="1"/>
</dbReference>
<evidence type="ECO:0000259" key="4">
    <source>
        <dbReference type="Pfam" id="PF08241"/>
    </source>
</evidence>
<dbReference type="GO" id="GO:0008757">
    <property type="term" value="F:S-adenosylmethionine-dependent methyltransferase activity"/>
    <property type="evidence" value="ECO:0007669"/>
    <property type="project" value="InterPro"/>
</dbReference>
<dbReference type="PANTHER" id="PTHR44942">
    <property type="entry name" value="METHYLTRANSF_11 DOMAIN-CONTAINING PROTEIN"/>
    <property type="match status" value="1"/>
</dbReference>
<keyword evidence="3" id="KW-0808">Transferase</keyword>
<organism evidence="5 6">
    <name type="scientific">Diversispora epigaea</name>
    <dbReference type="NCBI Taxonomy" id="1348612"/>
    <lineage>
        <taxon>Eukaryota</taxon>
        <taxon>Fungi</taxon>
        <taxon>Fungi incertae sedis</taxon>
        <taxon>Mucoromycota</taxon>
        <taxon>Glomeromycotina</taxon>
        <taxon>Glomeromycetes</taxon>
        <taxon>Diversisporales</taxon>
        <taxon>Diversisporaceae</taxon>
        <taxon>Diversispora</taxon>
    </lineage>
</organism>
<dbReference type="SUPFAM" id="SSF53335">
    <property type="entry name" value="S-adenosyl-L-methionine-dependent methyltransferases"/>
    <property type="match status" value="1"/>
</dbReference>
<evidence type="ECO:0000256" key="1">
    <source>
        <dbReference type="ARBA" id="ARBA00008361"/>
    </source>
</evidence>
<dbReference type="OrthoDB" id="10027013at2759"/>
<protein>
    <recommendedName>
        <fullName evidence="4">Methyltransferase type 11 domain-containing protein</fullName>
    </recommendedName>
</protein>
<dbReference type="InterPro" id="IPR051052">
    <property type="entry name" value="Diverse_substrate_MTase"/>
</dbReference>
<evidence type="ECO:0000256" key="3">
    <source>
        <dbReference type="ARBA" id="ARBA00022679"/>
    </source>
</evidence>
<reference evidence="5 6" key="1">
    <citation type="submission" date="2018-08" db="EMBL/GenBank/DDBJ databases">
        <title>Genome and evolution of the arbuscular mycorrhizal fungus Diversispora epigaea (formerly Glomus versiforme) and its bacterial endosymbionts.</title>
        <authorList>
            <person name="Sun X."/>
            <person name="Fei Z."/>
            <person name="Harrison M."/>
        </authorList>
    </citation>
    <scope>NUCLEOTIDE SEQUENCE [LARGE SCALE GENOMIC DNA]</scope>
    <source>
        <strain evidence="5 6">IT104</strain>
    </source>
</reference>
<sequence length="302" mass="35042">MIEIIRNIFHRKIYFNNLCSLSRNFSMMTTFADKDYNSAAYSSYRPNYSEKLFNKIYDYHSKNSGNYNNALDIATGTGQIAHILSSKFSNVYATDISETMLSNAHRGSNINYSISTAEDLSQFPSSKFDMLSVGQSAHWFRLQEFFEEANRVLVPNGTLAIFGYTFHVIKGYNEISEMLLKFSIEEEIGKYWDERRIIINDLYRSIVLPEQFKNVEIIRNEIINGGEISGEIFMEENWSIYQMANYMKTWSSYKDYMAKNKDIQQDPVDKLMNKIELAIGLKPGQKLHIIWPMVLILATKKG</sequence>
<dbReference type="STRING" id="1348612.A0A397I9Q3"/>
<keyword evidence="6" id="KW-1185">Reference proteome</keyword>
<dbReference type="Proteomes" id="UP000266861">
    <property type="component" value="Unassembled WGS sequence"/>
</dbReference>
<evidence type="ECO:0000313" key="5">
    <source>
        <dbReference type="EMBL" id="RHZ70496.1"/>
    </source>
</evidence>
<evidence type="ECO:0000313" key="6">
    <source>
        <dbReference type="Proteomes" id="UP000266861"/>
    </source>
</evidence>
<gene>
    <name evidence="5" type="ORF">Glove_271g73</name>
</gene>
<name>A0A397I9Q3_9GLOM</name>
<dbReference type="PANTHER" id="PTHR44942:SF4">
    <property type="entry name" value="METHYLTRANSFERASE TYPE 11 DOMAIN-CONTAINING PROTEIN"/>
    <property type="match status" value="1"/>
</dbReference>
<comment type="caution">
    <text evidence="5">The sequence shown here is derived from an EMBL/GenBank/DDBJ whole genome shotgun (WGS) entry which is preliminary data.</text>
</comment>
<dbReference type="InterPro" id="IPR029063">
    <property type="entry name" value="SAM-dependent_MTases_sf"/>
</dbReference>
<comment type="similarity">
    <text evidence="1">Belongs to the methyltransferase superfamily.</text>
</comment>
<dbReference type="EMBL" id="PQFF01000248">
    <property type="protein sequence ID" value="RHZ70496.1"/>
    <property type="molecule type" value="Genomic_DNA"/>
</dbReference>
<proteinExistence type="inferred from homology"/>
<keyword evidence="2" id="KW-0489">Methyltransferase</keyword>
<dbReference type="GO" id="GO:0032259">
    <property type="term" value="P:methylation"/>
    <property type="evidence" value="ECO:0007669"/>
    <property type="project" value="UniProtKB-KW"/>
</dbReference>
<evidence type="ECO:0000256" key="2">
    <source>
        <dbReference type="ARBA" id="ARBA00022603"/>
    </source>
</evidence>
<accession>A0A397I9Q3</accession>
<feature type="domain" description="Methyltransferase type 11" evidence="4">
    <location>
        <begin position="71"/>
        <end position="161"/>
    </location>
</feature>
<dbReference type="AlphaFoldDB" id="A0A397I9Q3"/>
<dbReference type="InterPro" id="IPR013216">
    <property type="entry name" value="Methyltransf_11"/>
</dbReference>
<dbReference type="Pfam" id="PF08241">
    <property type="entry name" value="Methyltransf_11"/>
    <property type="match status" value="1"/>
</dbReference>